<dbReference type="PANTHER" id="PTHR30158">
    <property type="entry name" value="ACRA/E-RELATED COMPONENT OF DRUG EFFLUX TRANSPORTER"/>
    <property type="match status" value="1"/>
</dbReference>
<dbReference type="Gene3D" id="2.40.30.170">
    <property type="match status" value="1"/>
</dbReference>
<dbReference type="Pfam" id="PF25967">
    <property type="entry name" value="RND-MFP_C"/>
    <property type="match status" value="1"/>
</dbReference>
<dbReference type="AlphaFoldDB" id="A0A5C1AKY8"/>
<dbReference type="InterPro" id="IPR058626">
    <property type="entry name" value="MdtA-like_b-barrel"/>
</dbReference>
<sequence>MPLFQVTVDRCVRAVIDRRLLTMSLIGMIATGCAKPASSPVTVPTVVTVSRPVERLVANYADFSGRTAAVDSVEVRARVFGYLDKVNFKEGGPVKKGDVLYEIDPRTYKAALAQAEASLVQAQAKAERLRRDFDRISKLGGAASREEVDRVAGEKAEADASVASAIAARDTARLNLDFTRVVAPIGGHASRTMITAGNLVQSGEAAGGTLLTTIVSGDKMYVYFDVDERTLLLGREVQRANKASADKPDGNRPVFMGLATEDGFPHQGTLDFVDVQLNPKTGTIRVRAIFPNPDGFLTPGLFVRVRIPLGDPHPALLVTDRAIETNQGQKVVYTVNDKNEVVSRPVRLGAIHDGLRAVELGLKADERVIVNGLQRVRPGIVVEPKLVDMPVPPHESPLPAVPAPPAPAAK</sequence>
<dbReference type="InterPro" id="IPR006143">
    <property type="entry name" value="RND_pump_MFP"/>
</dbReference>
<dbReference type="Pfam" id="PF25917">
    <property type="entry name" value="BSH_RND"/>
    <property type="match status" value="1"/>
</dbReference>
<dbReference type="GO" id="GO:0046677">
    <property type="term" value="P:response to antibiotic"/>
    <property type="evidence" value="ECO:0007669"/>
    <property type="project" value="TreeGrafter"/>
</dbReference>
<evidence type="ECO:0000256" key="3">
    <source>
        <dbReference type="SAM" id="Coils"/>
    </source>
</evidence>
<evidence type="ECO:0000259" key="5">
    <source>
        <dbReference type="Pfam" id="PF25876"/>
    </source>
</evidence>
<keyword evidence="3" id="KW-0175">Coiled coil</keyword>
<gene>
    <name evidence="9" type="ORF">PX52LOC_05416</name>
</gene>
<dbReference type="Pfam" id="PF25944">
    <property type="entry name" value="Beta-barrel_RND"/>
    <property type="match status" value="1"/>
</dbReference>
<dbReference type="InterPro" id="IPR058624">
    <property type="entry name" value="MdtA-like_HH"/>
</dbReference>
<keyword evidence="10" id="KW-1185">Reference proteome</keyword>
<feature type="domain" description="Multidrug resistance protein MdtA-like C-terminal permuted SH3" evidence="8">
    <location>
        <begin position="324"/>
        <end position="375"/>
    </location>
</feature>
<comment type="similarity">
    <text evidence="2">Belongs to the membrane fusion protein (MFP) (TC 8.A.1) family.</text>
</comment>
<dbReference type="GO" id="GO:0005886">
    <property type="term" value="C:plasma membrane"/>
    <property type="evidence" value="ECO:0007669"/>
    <property type="project" value="TreeGrafter"/>
</dbReference>
<evidence type="ECO:0000259" key="8">
    <source>
        <dbReference type="Pfam" id="PF25967"/>
    </source>
</evidence>
<dbReference type="Gene3D" id="1.10.287.470">
    <property type="entry name" value="Helix hairpin bin"/>
    <property type="match status" value="1"/>
</dbReference>
<dbReference type="GO" id="GO:0030313">
    <property type="term" value="C:cell envelope"/>
    <property type="evidence" value="ECO:0007669"/>
    <property type="project" value="UniProtKB-SubCell"/>
</dbReference>
<feature type="domain" description="Multidrug resistance protein MdtA-like beta-barrel" evidence="7">
    <location>
        <begin position="221"/>
        <end position="310"/>
    </location>
</feature>
<dbReference type="InterPro" id="IPR058627">
    <property type="entry name" value="MdtA-like_C"/>
</dbReference>
<dbReference type="Gene3D" id="2.40.420.20">
    <property type="match status" value="1"/>
</dbReference>
<evidence type="ECO:0000259" key="7">
    <source>
        <dbReference type="Pfam" id="PF25944"/>
    </source>
</evidence>
<dbReference type="KEGG" id="lrs:PX52LOC_05416"/>
<comment type="subcellular location">
    <subcellularLocation>
        <location evidence="1">Cell envelope</location>
    </subcellularLocation>
</comment>
<feature type="coiled-coil region" evidence="3">
    <location>
        <begin position="112"/>
        <end position="139"/>
    </location>
</feature>
<feature type="domain" description="Multidrug resistance protein MdtA-like alpha-helical hairpin" evidence="5">
    <location>
        <begin position="112"/>
        <end position="179"/>
    </location>
</feature>
<evidence type="ECO:0000256" key="4">
    <source>
        <dbReference type="SAM" id="MobiDB-lite"/>
    </source>
</evidence>
<dbReference type="PANTHER" id="PTHR30158:SF10">
    <property type="entry name" value="CATION EFFLUX PUMP"/>
    <property type="match status" value="1"/>
</dbReference>
<dbReference type="Proteomes" id="UP000324974">
    <property type="component" value="Chromosome"/>
</dbReference>
<feature type="domain" description="Multidrug resistance protein MdtA-like barrel-sandwich hybrid" evidence="6">
    <location>
        <begin position="72"/>
        <end position="206"/>
    </location>
</feature>
<evidence type="ECO:0000256" key="1">
    <source>
        <dbReference type="ARBA" id="ARBA00004196"/>
    </source>
</evidence>
<organism evidence="9 10">
    <name type="scientific">Limnoglobus roseus</name>
    <dbReference type="NCBI Taxonomy" id="2598579"/>
    <lineage>
        <taxon>Bacteria</taxon>
        <taxon>Pseudomonadati</taxon>
        <taxon>Planctomycetota</taxon>
        <taxon>Planctomycetia</taxon>
        <taxon>Gemmatales</taxon>
        <taxon>Gemmataceae</taxon>
        <taxon>Limnoglobus</taxon>
    </lineage>
</organism>
<evidence type="ECO:0000259" key="6">
    <source>
        <dbReference type="Pfam" id="PF25917"/>
    </source>
</evidence>
<evidence type="ECO:0000313" key="10">
    <source>
        <dbReference type="Proteomes" id="UP000324974"/>
    </source>
</evidence>
<dbReference type="RefSeq" id="WP_246173475.1">
    <property type="nucleotide sequence ID" value="NZ_CP042425.1"/>
</dbReference>
<dbReference type="EMBL" id="CP042425">
    <property type="protein sequence ID" value="QEL18392.1"/>
    <property type="molecule type" value="Genomic_DNA"/>
</dbReference>
<proteinExistence type="inferred from homology"/>
<dbReference type="FunFam" id="2.40.420.20:FF:000001">
    <property type="entry name" value="Efflux RND transporter periplasmic adaptor subunit"/>
    <property type="match status" value="1"/>
</dbReference>
<evidence type="ECO:0000313" key="9">
    <source>
        <dbReference type="EMBL" id="QEL18392.1"/>
    </source>
</evidence>
<dbReference type="InterPro" id="IPR058625">
    <property type="entry name" value="MdtA-like_BSH"/>
</dbReference>
<name>A0A5C1AKY8_9BACT</name>
<dbReference type="GO" id="GO:0022857">
    <property type="term" value="F:transmembrane transporter activity"/>
    <property type="evidence" value="ECO:0007669"/>
    <property type="project" value="InterPro"/>
</dbReference>
<accession>A0A5C1AKY8</accession>
<evidence type="ECO:0000256" key="2">
    <source>
        <dbReference type="ARBA" id="ARBA00009477"/>
    </source>
</evidence>
<reference evidence="10" key="1">
    <citation type="submission" date="2019-08" db="EMBL/GenBank/DDBJ databases">
        <title>Limnoglobus roseus gen. nov., sp. nov., a novel freshwater planctomycete with a giant genome from the family Gemmataceae.</title>
        <authorList>
            <person name="Kulichevskaya I.S."/>
            <person name="Naumoff D.G."/>
            <person name="Miroshnikov K."/>
            <person name="Ivanova A."/>
            <person name="Philippov D.A."/>
            <person name="Hakobyan A."/>
            <person name="Rijpstra I.C."/>
            <person name="Sinninghe Damste J.S."/>
            <person name="Liesack W."/>
            <person name="Dedysh S.N."/>
        </authorList>
    </citation>
    <scope>NUCLEOTIDE SEQUENCE [LARGE SCALE GENOMIC DNA]</scope>
    <source>
        <strain evidence="10">PX52</strain>
    </source>
</reference>
<feature type="region of interest" description="Disordered" evidence="4">
    <location>
        <begin position="391"/>
        <end position="410"/>
    </location>
</feature>
<dbReference type="SUPFAM" id="SSF111369">
    <property type="entry name" value="HlyD-like secretion proteins"/>
    <property type="match status" value="1"/>
</dbReference>
<dbReference type="Pfam" id="PF25876">
    <property type="entry name" value="HH_MFP_RND"/>
    <property type="match status" value="1"/>
</dbReference>
<dbReference type="Gene3D" id="2.40.50.100">
    <property type="match status" value="1"/>
</dbReference>
<dbReference type="NCBIfam" id="TIGR01730">
    <property type="entry name" value="RND_mfp"/>
    <property type="match status" value="1"/>
</dbReference>
<protein>
    <submittedName>
        <fullName evidence="9">MexE family multidrug efflux RND transporter periplasmic adaptor subunit</fullName>
    </submittedName>
</protein>